<dbReference type="GO" id="GO:0017000">
    <property type="term" value="P:antibiotic biosynthetic process"/>
    <property type="evidence" value="ECO:0007669"/>
    <property type="project" value="UniProtKB-KW"/>
</dbReference>
<name>A0A7T1T3P1_9ACTN</name>
<evidence type="ECO:0000256" key="5">
    <source>
        <dbReference type="ARBA" id="ARBA00023004"/>
    </source>
</evidence>
<dbReference type="GO" id="GO:0005506">
    <property type="term" value="F:iron ion binding"/>
    <property type="evidence" value="ECO:0007669"/>
    <property type="project" value="InterPro"/>
</dbReference>
<dbReference type="KEGG" id="sbat:G4Z16_04870"/>
<sequence>MNLMTQDPTGLVLPEPDGRRMRELASRAAVLSGASTAELADLLLDMPGGLRQGLLDFAAGTSGQGCFVIRGLPVGDLPGTPQWHGSRVLEQHLTTGVLTLVADLLGSLIGYQDEKDGALIHEVHPVAGEEQRIENSGSVAFDFHTENVHHPLRPDFLGLLCLRQDHEGVAATRVASVRDAAALLTGAQREILSEPRFRSAYPTSFARNIAARRPESGPHPVLFGAEPNLFMRFNSHTTSGPDRESDEALRALAAALEETCREIVLRPGEMVVVDNHVAAHGRSAFTPRYDGMDRWLRRCYSLRAVPRWAEQMMPQRRVLPELKQISGVL</sequence>
<accession>A0A7T1T3P1</accession>
<evidence type="ECO:0000259" key="8">
    <source>
        <dbReference type="Pfam" id="PF02668"/>
    </source>
</evidence>
<keyword evidence="4" id="KW-0560">Oxidoreductase</keyword>
<dbReference type="RefSeq" id="WP_197349361.1">
    <property type="nucleotide sequence ID" value="NZ_CP048882.1"/>
</dbReference>
<evidence type="ECO:0000313" key="9">
    <source>
        <dbReference type="EMBL" id="QPP05842.1"/>
    </source>
</evidence>
<comment type="cofactor">
    <cofactor evidence="1">
        <name>Fe(2+)</name>
        <dbReference type="ChEBI" id="CHEBI:29033"/>
    </cofactor>
</comment>
<dbReference type="Gene3D" id="3.60.130.10">
    <property type="entry name" value="Clavaminate synthase-like"/>
    <property type="match status" value="1"/>
</dbReference>
<dbReference type="EMBL" id="CP048882">
    <property type="protein sequence ID" value="QPP05842.1"/>
    <property type="molecule type" value="Genomic_DNA"/>
</dbReference>
<dbReference type="PIRSF" id="PIRSF019543">
    <property type="entry name" value="Clavaminate_syn"/>
    <property type="match status" value="1"/>
</dbReference>
<proteinExistence type="inferred from homology"/>
<dbReference type="InterPro" id="IPR042098">
    <property type="entry name" value="TauD-like_sf"/>
</dbReference>
<keyword evidence="5 7" id="KW-0408">Iron</keyword>
<protein>
    <submittedName>
        <fullName evidence="9">Oxygenase</fullName>
    </submittedName>
</protein>
<keyword evidence="10" id="KW-1185">Reference proteome</keyword>
<organism evidence="9 10">
    <name type="scientific">Streptomyces bathyalis</name>
    <dbReference type="NCBI Taxonomy" id="2710756"/>
    <lineage>
        <taxon>Bacteria</taxon>
        <taxon>Bacillati</taxon>
        <taxon>Actinomycetota</taxon>
        <taxon>Actinomycetes</taxon>
        <taxon>Kitasatosporales</taxon>
        <taxon>Streptomycetaceae</taxon>
        <taxon>Streptomyces</taxon>
    </lineage>
</organism>
<dbReference type="GO" id="GO:0016491">
    <property type="term" value="F:oxidoreductase activity"/>
    <property type="evidence" value="ECO:0007669"/>
    <property type="project" value="UniProtKB-KW"/>
</dbReference>
<evidence type="ECO:0000256" key="1">
    <source>
        <dbReference type="ARBA" id="ARBA00001954"/>
    </source>
</evidence>
<dbReference type="AlphaFoldDB" id="A0A7T1T3P1"/>
<gene>
    <name evidence="9" type="ORF">G4Z16_04870</name>
</gene>
<dbReference type="InterPro" id="IPR003819">
    <property type="entry name" value="TauD/TfdA-like"/>
</dbReference>
<dbReference type="PANTHER" id="PTHR10696:SF56">
    <property type="entry name" value="TAUD_TFDA-LIKE DOMAIN-CONTAINING PROTEIN"/>
    <property type="match status" value="1"/>
</dbReference>
<feature type="binding site" evidence="7">
    <location>
        <position position="146"/>
    </location>
    <ligand>
        <name>Fe cation</name>
        <dbReference type="ChEBI" id="CHEBI:24875"/>
    </ligand>
</feature>
<dbReference type="Pfam" id="PF02668">
    <property type="entry name" value="TauD"/>
    <property type="match status" value="1"/>
</dbReference>
<evidence type="ECO:0000256" key="4">
    <source>
        <dbReference type="ARBA" id="ARBA00023002"/>
    </source>
</evidence>
<feature type="binding site" evidence="7">
    <location>
        <position position="144"/>
    </location>
    <ligand>
        <name>Fe cation</name>
        <dbReference type="ChEBI" id="CHEBI:24875"/>
    </ligand>
</feature>
<keyword evidence="3 7" id="KW-0479">Metal-binding</keyword>
<comment type="similarity">
    <text evidence="2">Belongs to the clavaminate synthase family.</text>
</comment>
<evidence type="ECO:0000256" key="6">
    <source>
        <dbReference type="ARBA" id="ARBA00023194"/>
    </source>
</evidence>
<evidence type="ECO:0000256" key="2">
    <source>
        <dbReference type="ARBA" id="ARBA00008425"/>
    </source>
</evidence>
<reference evidence="10" key="1">
    <citation type="submission" date="2020-02" db="EMBL/GenBank/DDBJ databases">
        <title>Streptomyces sp. ASO4wet.</title>
        <authorList>
            <person name="Risdian C."/>
            <person name="Landwehr W."/>
            <person name="Schupp P."/>
            <person name="Wink J."/>
        </authorList>
    </citation>
    <scope>NUCLEOTIDE SEQUENCE [LARGE SCALE GENOMIC DNA]</scope>
    <source>
        <strain evidence="10">ASO4wet</strain>
    </source>
</reference>
<keyword evidence="6" id="KW-0045">Antibiotic biosynthesis</keyword>
<dbReference type="InterPro" id="IPR014503">
    <property type="entry name" value="Clavaminate_syn-like"/>
</dbReference>
<evidence type="ECO:0000256" key="7">
    <source>
        <dbReference type="PIRSR" id="PIRSR019543-2"/>
    </source>
</evidence>
<dbReference type="PANTHER" id="PTHR10696">
    <property type="entry name" value="GAMMA-BUTYROBETAINE HYDROXYLASE-RELATED"/>
    <property type="match status" value="1"/>
</dbReference>
<dbReference type="InterPro" id="IPR050411">
    <property type="entry name" value="AlphaKG_dependent_hydroxylases"/>
</dbReference>
<dbReference type="SUPFAM" id="SSF51197">
    <property type="entry name" value="Clavaminate synthase-like"/>
    <property type="match status" value="1"/>
</dbReference>
<evidence type="ECO:0000256" key="3">
    <source>
        <dbReference type="ARBA" id="ARBA00022723"/>
    </source>
</evidence>
<dbReference type="Proteomes" id="UP000595046">
    <property type="component" value="Chromosome"/>
</dbReference>
<evidence type="ECO:0000313" key="10">
    <source>
        <dbReference type="Proteomes" id="UP000595046"/>
    </source>
</evidence>
<feature type="domain" description="TauD/TfdA-like" evidence="8">
    <location>
        <begin position="94"/>
        <end position="300"/>
    </location>
</feature>